<dbReference type="Proteomes" id="UP001221757">
    <property type="component" value="Unassembled WGS sequence"/>
</dbReference>
<gene>
    <name evidence="1" type="ORF">B0H17DRAFT_1037922</name>
</gene>
<evidence type="ECO:0000313" key="1">
    <source>
        <dbReference type="EMBL" id="KAJ7705426.1"/>
    </source>
</evidence>
<dbReference type="SUPFAM" id="SSF81383">
    <property type="entry name" value="F-box domain"/>
    <property type="match status" value="1"/>
</dbReference>
<dbReference type="AlphaFoldDB" id="A0AAD7GUA7"/>
<dbReference type="EMBL" id="JARKIE010000008">
    <property type="protein sequence ID" value="KAJ7705426.1"/>
    <property type="molecule type" value="Genomic_DNA"/>
</dbReference>
<sequence length="233" mass="26332">MRRFQAVAILPPDIIDTTIDFVSLAPPVNSRKLERHSLLACSLVCRAWLPRTRHHLFRKRRVNRAFMALLATDGRTFAPHVRVLRLPWRAGSAGSKLYDHEAALLRRLTGMHALDFYLRSIPTLDLALSGARFHTAFLAHLSHITHLEICGAFSGDDNFVVDTLCMFPLLTHLVASVSHTPAPMRRNPPQPFVAPRNPFLVPKNLHSLELSNYRMSVLARFRDSGSLRNIHGL</sequence>
<evidence type="ECO:0000313" key="2">
    <source>
        <dbReference type="Proteomes" id="UP001221757"/>
    </source>
</evidence>
<name>A0AAD7GUA7_MYCRO</name>
<keyword evidence="2" id="KW-1185">Reference proteome</keyword>
<reference evidence="1" key="1">
    <citation type="submission" date="2023-03" db="EMBL/GenBank/DDBJ databases">
        <title>Massive genome expansion in bonnet fungi (Mycena s.s.) driven by repeated elements and novel gene families across ecological guilds.</title>
        <authorList>
            <consortium name="Lawrence Berkeley National Laboratory"/>
            <person name="Harder C.B."/>
            <person name="Miyauchi S."/>
            <person name="Viragh M."/>
            <person name="Kuo A."/>
            <person name="Thoen E."/>
            <person name="Andreopoulos B."/>
            <person name="Lu D."/>
            <person name="Skrede I."/>
            <person name="Drula E."/>
            <person name="Henrissat B."/>
            <person name="Morin E."/>
            <person name="Kohler A."/>
            <person name="Barry K."/>
            <person name="LaButti K."/>
            <person name="Morin E."/>
            <person name="Salamov A."/>
            <person name="Lipzen A."/>
            <person name="Mereny Z."/>
            <person name="Hegedus B."/>
            <person name="Baldrian P."/>
            <person name="Stursova M."/>
            <person name="Weitz H."/>
            <person name="Taylor A."/>
            <person name="Grigoriev I.V."/>
            <person name="Nagy L.G."/>
            <person name="Martin F."/>
            <person name="Kauserud H."/>
        </authorList>
    </citation>
    <scope>NUCLEOTIDE SEQUENCE</scope>
    <source>
        <strain evidence="1">CBHHK067</strain>
    </source>
</reference>
<dbReference type="InterPro" id="IPR036047">
    <property type="entry name" value="F-box-like_dom_sf"/>
</dbReference>
<organism evidence="1 2">
    <name type="scientific">Mycena rosella</name>
    <name type="common">Pink bonnet</name>
    <name type="synonym">Agaricus rosellus</name>
    <dbReference type="NCBI Taxonomy" id="1033263"/>
    <lineage>
        <taxon>Eukaryota</taxon>
        <taxon>Fungi</taxon>
        <taxon>Dikarya</taxon>
        <taxon>Basidiomycota</taxon>
        <taxon>Agaricomycotina</taxon>
        <taxon>Agaricomycetes</taxon>
        <taxon>Agaricomycetidae</taxon>
        <taxon>Agaricales</taxon>
        <taxon>Marasmiineae</taxon>
        <taxon>Mycenaceae</taxon>
        <taxon>Mycena</taxon>
    </lineage>
</organism>
<evidence type="ECO:0008006" key="3">
    <source>
        <dbReference type="Google" id="ProtNLM"/>
    </source>
</evidence>
<comment type="caution">
    <text evidence="1">The sequence shown here is derived from an EMBL/GenBank/DDBJ whole genome shotgun (WGS) entry which is preliminary data.</text>
</comment>
<proteinExistence type="predicted"/>
<protein>
    <recommendedName>
        <fullName evidence="3">F-box domain-containing protein</fullName>
    </recommendedName>
</protein>
<accession>A0AAD7GUA7</accession>